<feature type="transmembrane region" description="Helical" evidence="9">
    <location>
        <begin position="275"/>
        <end position="298"/>
    </location>
</feature>
<keyword evidence="2" id="KW-1003">Cell membrane</keyword>
<dbReference type="EMBL" id="FNVU01000005">
    <property type="protein sequence ID" value="SEG47202.1"/>
    <property type="molecule type" value="Genomic_DNA"/>
</dbReference>
<feature type="transmembrane region" description="Helical" evidence="9">
    <location>
        <begin position="439"/>
        <end position="461"/>
    </location>
</feature>
<dbReference type="AlphaFoldDB" id="A0A1H6AFQ2"/>
<feature type="transmembrane region" description="Helical" evidence="9">
    <location>
        <begin position="468"/>
        <end position="488"/>
    </location>
</feature>
<keyword evidence="11" id="KW-1185">Reference proteome</keyword>
<evidence type="ECO:0000256" key="7">
    <source>
        <dbReference type="ARBA" id="ARBA00023136"/>
    </source>
</evidence>
<evidence type="ECO:0000256" key="2">
    <source>
        <dbReference type="ARBA" id="ARBA00022475"/>
    </source>
</evidence>
<sequence length="596" mass="60655">MTSTEVPRPAGEGPPEDAEPWRRPARQAAPDPHAAGSVDGAPYDLWTHPADSFHPAHPSAGSAFLPDPPDVWALPPEPIEVRPPRTRGAHAAPRPSRMAHAAAVTAGLSVAGSVLGLVRDQGIAHLFGAGAESDAFLVAWTIPEIAATVLIEDAMALLMVPAFSAVLARGDGTRSLVRGTLPRLLAALAVLTAALAAGAPWVVRVLAPGLADPATAVACTRLTALTVLTFGVAGYLSAALRAHRRFVPPAAIYIAYNTGIVAVLLALHGRLGVKAAAAGVAVGGALMIAVQLPSFVQVLRATPPGPAGPVPGNPLGLALLAPVVVFTLSRQAQVLVERFFAAPLPAGAISHLNYAEKVAQLPMALSVMIVTVTFPVLSRALAGGDLEQARQRVERDLALACLVVLLGTAYVVACAPQIIDVLFQRGEFTAADTAATATVMRVYALGLLGQSLVGALVRPYFSAAGPTWYPAAAMALGLLVTVVTDAAAAGPWGVYGIAAGNALGITVTAALLLRGLGAHTVAVRARAVAPRIARIALAALCATAAGWALAHRLPDPAVAVAACAVAVPAVFAAAALAARVPEVPDLLAIVTRKGRP</sequence>
<dbReference type="InterPro" id="IPR004268">
    <property type="entry name" value="MurJ"/>
</dbReference>
<comment type="subcellular location">
    <subcellularLocation>
        <location evidence="1">Cell membrane</location>
        <topology evidence="1">Multi-pass membrane protein</topology>
    </subcellularLocation>
</comment>
<dbReference type="PANTHER" id="PTHR47019">
    <property type="entry name" value="LIPID II FLIPPASE MURJ"/>
    <property type="match status" value="1"/>
</dbReference>
<protein>
    <submittedName>
        <fullName evidence="10">Putative peptidoglycan lipid II flippase</fullName>
    </submittedName>
</protein>
<evidence type="ECO:0000256" key="8">
    <source>
        <dbReference type="SAM" id="MobiDB-lite"/>
    </source>
</evidence>
<dbReference type="GO" id="GO:0034204">
    <property type="term" value="P:lipid translocation"/>
    <property type="evidence" value="ECO:0007669"/>
    <property type="project" value="TreeGrafter"/>
</dbReference>
<evidence type="ECO:0000256" key="9">
    <source>
        <dbReference type="SAM" id="Phobius"/>
    </source>
</evidence>
<proteinExistence type="predicted"/>
<dbReference type="Proteomes" id="UP000236754">
    <property type="component" value="Unassembled WGS sequence"/>
</dbReference>
<evidence type="ECO:0000256" key="6">
    <source>
        <dbReference type="ARBA" id="ARBA00022989"/>
    </source>
</evidence>
<dbReference type="GO" id="GO:0015648">
    <property type="term" value="F:lipid-linked peptidoglycan transporter activity"/>
    <property type="evidence" value="ECO:0007669"/>
    <property type="project" value="TreeGrafter"/>
</dbReference>
<keyword evidence="4" id="KW-0133">Cell shape</keyword>
<dbReference type="PRINTS" id="PR01806">
    <property type="entry name" value="VIRFACTRMVIN"/>
</dbReference>
<dbReference type="GO" id="GO:0005886">
    <property type="term" value="C:plasma membrane"/>
    <property type="evidence" value="ECO:0007669"/>
    <property type="project" value="UniProtKB-SubCell"/>
</dbReference>
<reference evidence="10 11" key="1">
    <citation type="submission" date="2016-10" db="EMBL/GenBank/DDBJ databases">
        <authorList>
            <person name="de Groot N.N."/>
        </authorList>
    </citation>
    <scope>NUCLEOTIDE SEQUENCE [LARGE SCALE GENOMIC DNA]</scope>
    <source>
        <strain evidence="10 11">CGMCC 4.2023</strain>
    </source>
</reference>
<dbReference type="GO" id="GO:0008360">
    <property type="term" value="P:regulation of cell shape"/>
    <property type="evidence" value="ECO:0007669"/>
    <property type="project" value="UniProtKB-KW"/>
</dbReference>
<feature type="transmembrane region" description="Helical" evidence="9">
    <location>
        <begin position="310"/>
        <end position="329"/>
    </location>
</feature>
<feature type="transmembrane region" description="Helical" evidence="9">
    <location>
        <begin position="397"/>
        <end position="419"/>
    </location>
</feature>
<evidence type="ECO:0000256" key="4">
    <source>
        <dbReference type="ARBA" id="ARBA00022960"/>
    </source>
</evidence>
<dbReference type="PANTHER" id="PTHR47019:SF1">
    <property type="entry name" value="LIPID II FLIPPASE MURJ"/>
    <property type="match status" value="1"/>
</dbReference>
<keyword evidence="6 9" id="KW-1133">Transmembrane helix</keyword>
<feature type="transmembrane region" description="Helical" evidence="9">
    <location>
        <begin position="532"/>
        <end position="550"/>
    </location>
</feature>
<dbReference type="InterPro" id="IPR051050">
    <property type="entry name" value="Lipid_II_flippase_MurJ/MviN"/>
</dbReference>
<keyword evidence="3 9" id="KW-0812">Transmembrane</keyword>
<keyword evidence="5" id="KW-0573">Peptidoglycan synthesis</keyword>
<evidence type="ECO:0000313" key="10">
    <source>
        <dbReference type="EMBL" id="SEG47202.1"/>
    </source>
</evidence>
<dbReference type="GO" id="GO:0009252">
    <property type="term" value="P:peptidoglycan biosynthetic process"/>
    <property type="evidence" value="ECO:0007669"/>
    <property type="project" value="UniProtKB-KW"/>
</dbReference>
<dbReference type="OrthoDB" id="3695748at2"/>
<dbReference type="RefSeq" id="WP_103886151.1">
    <property type="nucleotide sequence ID" value="NZ_FNVU01000005.1"/>
</dbReference>
<evidence type="ECO:0000256" key="1">
    <source>
        <dbReference type="ARBA" id="ARBA00004651"/>
    </source>
</evidence>
<evidence type="ECO:0000256" key="3">
    <source>
        <dbReference type="ARBA" id="ARBA00022692"/>
    </source>
</evidence>
<feature type="transmembrane region" description="Helical" evidence="9">
    <location>
        <begin position="494"/>
        <end position="512"/>
    </location>
</feature>
<keyword evidence="7 9" id="KW-0472">Membrane</keyword>
<feature type="transmembrane region" description="Helical" evidence="9">
    <location>
        <begin position="556"/>
        <end position="578"/>
    </location>
</feature>
<feature type="transmembrane region" description="Helical" evidence="9">
    <location>
        <begin position="359"/>
        <end position="377"/>
    </location>
</feature>
<feature type="transmembrane region" description="Helical" evidence="9">
    <location>
        <begin position="250"/>
        <end position="269"/>
    </location>
</feature>
<accession>A0A1H6AFQ2</accession>
<feature type="transmembrane region" description="Helical" evidence="9">
    <location>
        <begin position="215"/>
        <end position="238"/>
    </location>
</feature>
<name>A0A1H6AFQ2_9ACTN</name>
<evidence type="ECO:0000256" key="5">
    <source>
        <dbReference type="ARBA" id="ARBA00022984"/>
    </source>
</evidence>
<evidence type="ECO:0000313" key="11">
    <source>
        <dbReference type="Proteomes" id="UP000236754"/>
    </source>
</evidence>
<feature type="region of interest" description="Disordered" evidence="8">
    <location>
        <begin position="1"/>
        <end position="43"/>
    </location>
</feature>
<gene>
    <name evidence="10" type="ORF">SAMN05216223_105364</name>
</gene>
<dbReference type="Pfam" id="PF03023">
    <property type="entry name" value="MurJ"/>
    <property type="match status" value="1"/>
</dbReference>
<organism evidence="10 11">
    <name type="scientific">Actinacidiphila yanglinensis</name>
    <dbReference type="NCBI Taxonomy" id="310779"/>
    <lineage>
        <taxon>Bacteria</taxon>
        <taxon>Bacillati</taxon>
        <taxon>Actinomycetota</taxon>
        <taxon>Actinomycetes</taxon>
        <taxon>Kitasatosporales</taxon>
        <taxon>Streptomycetaceae</taxon>
        <taxon>Actinacidiphila</taxon>
    </lineage>
</organism>
<feature type="transmembrane region" description="Helical" evidence="9">
    <location>
        <begin position="138"/>
        <end position="163"/>
    </location>
</feature>
<feature type="transmembrane region" description="Helical" evidence="9">
    <location>
        <begin position="184"/>
        <end position="203"/>
    </location>
</feature>